<protein>
    <submittedName>
        <fullName evidence="1">Uncharacterized protein</fullName>
    </submittedName>
</protein>
<sequence>MGGSSRHKGEGSSLREYDNKIRNNLADIKKKNKCTGKKMKEVYPSDKTQKALIELYKKNNEKFRDAVNMTKNRNKKCWFDRIEDEEYKVKVNKMFGVHPV</sequence>
<comment type="caution">
    <text evidence="1">The sequence shown here is derived from an EMBL/GenBank/DDBJ whole genome shotgun (WGS) entry which is preliminary data.</text>
</comment>
<keyword evidence="2" id="KW-1185">Reference proteome</keyword>
<accession>A0ACB0Y7A1</accession>
<proteinExistence type="predicted"/>
<reference evidence="1" key="1">
    <citation type="submission" date="2023-11" db="EMBL/GenBank/DDBJ databases">
        <authorList>
            <person name="Poullet M."/>
        </authorList>
    </citation>
    <scope>NUCLEOTIDE SEQUENCE</scope>
    <source>
        <strain evidence="1">E1834</strain>
    </source>
</reference>
<evidence type="ECO:0000313" key="2">
    <source>
        <dbReference type="Proteomes" id="UP001497535"/>
    </source>
</evidence>
<evidence type="ECO:0000313" key="1">
    <source>
        <dbReference type="EMBL" id="CAK5033833.1"/>
    </source>
</evidence>
<organism evidence="1 2">
    <name type="scientific">Meloidogyne enterolobii</name>
    <name type="common">Root-knot nematode worm</name>
    <name type="synonym">Meloidogyne mayaguensis</name>
    <dbReference type="NCBI Taxonomy" id="390850"/>
    <lineage>
        <taxon>Eukaryota</taxon>
        <taxon>Metazoa</taxon>
        <taxon>Ecdysozoa</taxon>
        <taxon>Nematoda</taxon>
        <taxon>Chromadorea</taxon>
        <taxon>Rhabditida</taxon>
        <taxon>Tylenchina</taxon>
        <taxon>Tylenchomorpha</taxon>
        <taxon>Tylenchoidea</taxon>
        <taxon>Meloidogynidae</taxon>
        <taxon>Meloidogyninae</taxon>
        <taxon>Meloidogyne</taxon>
    </lineage>
</organism>
<gene>
    <name evidence="1" type="ORF">MENTE1834_LOCUS8249</name>
</gene>
<dbReference type="EMBL" id="CAVMJV010000007">
    <property type="protein sequence ID" value="CAK5033833.1"/>
    <property type="molecule type" value="Genomic_DNA"/>
</dbReference>
<dbReference type="Proteomes" id="UP001497535">
    <property type="component" value="Unassembled WGS sequence"/>
</dbReference>
<name>A0ACB0Y7A1_MELEN</name>